<dbReference type="OrthoDB" id="6928805at2"/>
<name>A0A1I5EHE9_9GAMM</name>
<dbReference type="SUPFAM" id="SSF54909">
    <property type="entry name" value="Dimeric alpha+beta barrel"/>
    <property type="match status" value="1"/>
</dbReference>
<dbReference type="EMBL" id="FOVG01000003">
    <property type="protein sequence ID" value="SFO10917.1"/>
    <property type="molecule type" value="Genomic_DNA"/>
</dbReference>
<evidence type="ECO:0000313" key="3">
    <source>
        <dbReference type="EMBL" id="SFO10917.1"/>
    </source>
</evidence>
<organism evidence="3 4">
    <name type="scientific">Candidatus Pantoea varia</name>
    <dbReference type="NCBI Taxonomy" id="1881036"/>
    <lineage>
        <taxon>Bacteria</taxon>
        <taxon>Pseudomonadati</taxon>
        <taxon>Pseudomonadota</taxon>
        <taxon>Gammaproteobacteria</taxon>
        <taxon>Enterobacterales</taxon>
        <taxon>Erwiniaceae</taxon>
        <taxon>Pantoea</taxon>
    </lineage>
</organism>
<gene>
    <name evidence="3" type="ORF">SAMN05428971_2938</name>
</gene>
<dbReference type="Gene3D" id="3.30.70.1060">
    <property type="entry name" value="Dimeric alpha+beta barrel"/>
    <property type="match status" value="1"/>
</dbReference>
<evidence type="ECO:0000259" key="2">
    <source>
        <dbReference type="Pfam" id="PF03795"/>
    </source>
</evidence>
<feature type="domain" description="YCII-related" evidence="2">
    <location>
        <begin position="11"/>
        <end position="83"/>
    </location>
</feature>
<dbReference type="RefSeq" id="WP_090964864.1">
    <property type="nucleotide sequence ID" value="NZ_FOVG01000003.1"/>
</dbReference>
<protein>
    <submittedName>
        <fullName evidence="3">Uncharacterized conserved protein YciI, contains a putative active-site phosphohistidine</fullName>
    </submittedName>
</protein>
<evidence type="ECO:0000256" key="1">
    <source>
        <dbReference type="ARBA" id="ARBA00007689"/>
    </source>
</evidence>
<dbReference type="AlphaFoldDB" id="A0A1I5EHE9"/>
<sequence length="99" mass="10997">MKFFLCKFIPPREDFLTTMSVDEAALMQQHADYLNDLLAKGLIVAHGPVLDPTGSYGLSLYQITDEEDVTTFTADDPIIKSGIGHYEHLQMPHLAARGC</sequence>
<evidence type="ECO:0000313" key="4">
    <source>
        <dbReference type="Proteomes" id="UP000198968"/>
    </source>
</evidence>
<dbReference type="Proteomes" id="UP000198968">
    <property type="component" value="Unassembled WGS sequence"/>
</dbReference>
<dbReference type="InterPro" id="IPR011008">
    <property type="entry name" value="Dimeric_a/b-barrel"/>
</dbReference>
<dbReference type="Pfam" id="PF03795">
    <property type="entry name" value="YCII"/>
    <property type="match status" value="1"/>
</dbReference>
<keyword evidence="4" id="KW-1185">Reference proteome</keyword>
<accession>A0A1I5EHE9</accession>
<reference evidence="4" key="1">
    <citation type="submission" date="2016-10" db="EMBL/GenBank/DDBJ databases">
        <authorList>
            <person name="Varghese N."/>
            <person name="Submissions S."/>
        </authorList>
    </citation>
    <scope>NUCLEOTIDE SEQUENCE [LARGE SCALE GENOMIC DNA]</scope>
    <source>
        <strain evidence="4">OV426</strain>
    </source>
</reference>
<proteinExistence type="inferred from homology"/>
<comment type="similarity">
    <text evidence="1">Belongs to the YciI family.</text>
</comment>
<dbReference type="InterPro" id="IPR005545">
    <property type="entry name" value="YCII"/>
</dbReference>